<name>A0ABP1HE46_9EUKA</name>
<accession>A0ABP1HE46</accession>
<sequence>MTNYGMRPITRQRVSVVICFWSQIQQFTQNLPTLKTNLRIQCALLFNSIQSSITRTCSNDGHALTEANQRNIYGLRHVRSCVQTVLAALILHIEHSCHAIQFAHSGVLCAIVQYVIQHVNKYRELPRTAGAPCHNVSLTFWNSI</sequence>
<proteinExistence type="predicted"/>
<gene>
    <name evidence="1" type="ORF">HINF_LOCUS10749</name>
</gene>
<comment type="caution">
    <text evidence="1">The sequence shown here is derived from an EMBL/GenBank/DDBJ whole genome shotgun (WGS) entry which is preliminary data.</text>
</comment>
<organism evidence="1 2">
    <name type="scientific">Hexamita inflata</name>
    <dbReference type="NCBI Taxonomy" id="28002"/>
    <lineage>
        <taxon>Eukaryota</taxon>
        <taxon>Metamonada</taxon>
        <taxon>Diplomonadida</taxon>
        <taxon>Hexamitidae</taxon>
        <taxon>Hexamitinae</taxon>
        <taxon>Hexamita</taxon>
    </lineage>
</organism>
<protein>
    <submittedName>
        <fullName evidence="1">Hypothetical_protein</fullName>
    </submittedName>
</protein>
<reference evidence="1 2" key="1">
    <citation type="submission" date="2024-07" db="EMBL/GenBank/DDBJ databases">
        <authorList>
            <person name="Akdeniz Z."/>
        </authorList>
    </citation>
    <scope>NUCLEOTIDE SEQUENCE [LARGE SCALE GENOMIC DNA]</scope>
</reference>
<evidence type="ECO:0000313" key="1">
    <source>
        <dbReference type="EMBL" id="CAL5989204.1"/>
    </source>
</evidence>
<dbReference type="EMBL" id="CAXDID020000023">
    <property type="protein sequence ID" value="CAL5989204.1"/>
    <property type="molecule type" value="Genomic_DNA"/>
</dbReference>
<dbReference type="Proteomes" id="UP001642409">
    <property type="component" value="Unassembled WGS sequence"/>
</dbReference>
<evidence type="ECO:0000313" key="2">
    <source>
        <dbReference type="Proteomes" id="UP001642409"/>
    </source>
</evidence>
<keyword evidence="2" id="KW-1185">Reference proteome</keyword>